<feature type="region of interest" description="Disordered" evidence="8">
    <location>
        <begin position="256"/>
        <end position="299"/>
    </location>
</feature>
<dbReference type="PANTHER" id="PTHR11774">
    <property type="entry name" value="GERANYLGERANYL TRANSFERASE TYPE BETA SUBUNIT"/>
    <property type="match status" value="1"/>
</dbReference>
<keyword evidence="11" id="KW-1185">Reference proteome</keyword>
<reference evidence="10 11" key="1">
    <citation type="submission" date="2015-08" db="EMBL/GenBank/DDBJ databases">
        <title>Next Generation Sequencing and Analysis of the Genome of Puccinia sorghi L Schw, the Causal Agent of Maize Common Rust.</title>
        <authorList>
            <person name="Rochi L."/>
            <person name="Burguener G."/>
            <person name="Darino M."/>
            <person name="Turjanski A."/>
            <person name="Kreff E."/>
            <person name="Dieguez M.J."/>
            <person name="Sacco F."/>
        </authorList>
    </citation>
    <scope>NUCLEOTIDE SEQUENCE [LARGE SCALE GENOMIC DNA]</scope>
    <source>
        <strain evidence="10 11">RO10H11247</strain>
    </source>
</reference>
<evidence type="ECO:0000256" key="2">
    <source>
        <dbReference type="ARBA" id="ARBA00010497"/>
    </source>
</evidence>
<evidence type="ECO:0000256" key="1">
    <source>
        <dbReference type="ARBA" id="ARBA00001947"/>
    </source>
</evidence>
<dbReference type="VEuPathDB" id="FungiDB:VP01_243g8"/>
<dbReference type="PANTHER" id="PTHR11774:SF4">
    <property type="entry name" value="GERANYLGERANYL TRANSFERASE TYPE-1 SUBUNIT BETA"/>
    <property type="match status" value="1"/>
</dbReference>
<evidence type="ECO:0000256" key="7">
    <source>
        <dbReference type="ARBA" id="ARBA00022833"/>
    </source>
</evidence>
<dbReference type="Pfam" id="PF00432">
    <property type="entry name" value="Prenyltrans"/>
    <property type="match status" value="1"/>
</dbReference>
<proteinExistence type="inferred from homology"/>
<evidence type="ECO:0000256" key="6">
    <source>
        <dbReference type="ARBA" id="ARBA00022737"/>
    </source>
</evidence>
<comment type="cofactor">
    <cofactor evidence="1">
        <name>Zn(2+)</name>
        <dbReference type="ChEBI" id="CHEBI:29105"/>
    </cofactor>
</comment>
<evidence type="ECO:0000256" key="5">
    <source>
        <dbReference type="ARBA" id="ARBA00022723"/>
    </source>
</evidence>
<evidence type="ECO:0000313" key="10">
    <source>
        <dbReference type="EMBL" id="KNZ56298.1"/>
    </source>
</evidence>
<keyword evidence="7" id="KW-0862">Zinc</keyword>
<dbReference type="Gene3D" id="1.50.10.20">
    <property type="match status" value="1"/>
</dbReference>
<keyword evidence="3" id="KW-0637">Prenyltransferase</keyword>
<dbReference type="InterPro" id="IPR045089">
    <property type="entry name" value="PGGT1B-like"/>
</dbReference>
<protein>
    <recommendedName>
        <fullName evidence="9">Prenyltransferase alpha-alpha toroid domain-containing protein</fullName>
    </recommendedName>
</protein>
<evidence type="ECO:0000256" key="4">
    <source>
        <dbReference type="ARBA" id="ARBA00022679"/>
    </source>
</evidence>
<dbReference type="InterPro" id="IPR008930">
    <property type="entry name" value="Terpenoid_cyclase/PrenylTrfase"/>
</dbReference>
<dbReference type="InterPro" id="IPR001330">
    <property type="entry name" value="Prenyltrans"/>
</dbReference>
<evidence type="ECO:0000256" key="3">
    <source>
        <dbReference type="ARBA" id="ARBA00022602"/>
    </source>
</evidence>
<dbReference type="GO" id="GO:0004662">
    <property type="term" value="F:CAAX-protein geranylgeranyltransferase activity"/>
    <property type="evidence" value="ECO:0007669"/>
    <property type="project" value="TreeGrafter"/>
</dbReference>
<sequence length="464" mass="50037">MGTDEAANVAGLARRTHIRYALRHVRMLPPAYQTDDSNRITFGYFALGSLAILDGLDRLDLSEKADYIHWIYCRWNPILGGFGGAPSIDLRGLAPAQDPHDAPHLTHTYTALLILGLLTVPSSETPEPESPYGSLDLPKVLRFVGKCQRPNGSFGSFPDSLDEDVRFVYCAVAILAIVRVDPASVIDVDAAERFLKSCRRYEGGYGQAPYAEAQGGTTYCALASLALLGRLESGQTEEEASQTVRWLVDRQGEVADSLDSSSASSDDGQEESTAAGADSQPEAHGPVPSCPSIINPTLHDDLQPATRQSVAGFQGRIGKPLDACYSFWCTAALTIMSDLVSRRPLSTTPPNRHPCTPKDHESPAPLLYDPRGNVAFLLRCQSDQWGGIARFPGDHPDVYHTYLALASLSLSAHAAAAASYSQEGRHGGPSKDLVDSLAPHDPLLNVPVKVSEWISKCFSPTEIA</sequence>
<dbReference type="EMBL" id="LAVV01007325">
    <property type="protein sequence ID" value="KNZ56298.1"/>
    <property type="molecule type" value="Genomic_DNA"/>
</dbReference>
<evidence type="ECO:0000256" key="8">
    <source>
        <dbReference type="SAM" id="MobiDB-lite"/>
    </source>
</evidence>
<dbReference type="STRING" id="27349.A0A0L6V6B8"/>
<feature type="compositionally biased region" description="Low complexity" evidence="8">
    <location>
        <begin position="256"/>
        <end position="266"/>
    </location>
</feature>
<evidence type="ECO:0000313" key="11">
    <source>
        <dbReference type="Proteomes" id="UP000037035"/>
    </source>
</evidence>
<comment type="caution">
    <text evidence="10">The sequence shown here is derived from an EMBL/GenBank/DDBJ whole genome shotgun (WGS) entry which is preliminary data.</text>
</comment>
<dbReference type="GO" id="GO:0005953">
    <property type="term" value="C:CAAX-protein geranylgeranyltransferase complex"/>
    <property type="evidence" value="ECO:0007669"/>
    <property type="project" value="TreeGrafter"/>
</dbReference>
<dbReference type="GO" id="GO:0046872">
    <property type="term" value="F:metal ion binding"/>
    <property type="evidence" value="ECO:0007669"/>
    <property type="project" value="UniProtKB-KW"/>
</dbReference>
<dbReference type="Proteomes" id="UP000037035">
    <property type="component" value="Unassembled WGS sequence"/>
</dbReference>
<comment type="similarity">
    <text evidence="2">Belongs to the protein prenyltransferase subunit beta family.</text>
</comment>
<dbReference type="AlphaFoldDB" id="A0A0L6V6B8"/>
<dbReference type="OrthoDB" id="24893at2759"/>
<name>A0A0L6V6B8_9BASI</name>
<accession>A0A0L6V6B8</accession>
<organism evidence="10 11">
    <name type="scientific">Puccinia sorghi</name>
    <dbReference type="NCBI Taxonomy" id="27349"/>
    <lineage>
        <taxon>Eukaryota</taxon>
        <taxon>Fungi</taxon>
        <taxon>Dikarya</taxon>
        <taxon>Basidiomycota</taxon>
        <taxon>Pucciniomycotina</taxon>
        <taxon>Pucciniomycetes</taxon>
        <taxon>Pucciniales</taxon>
        <taxon>Pucciniaceae</taxon>
        <taxon>Puccinia</taxon>
    </lineage>
</organism>
<feature type="domain" description="Prenyltransferase alpha-alpha toroid" evidence="9">
    <location>
        <begin position="12"/>
        <end position="446"/>
    </location>
</feature>
<dbReference type="SUPFAM" id="SSF48239">
    <property type="entry name" value="Terpenoid cyclases/Protein prenyltransferases"/>
    <property type="match status" value="1"/>
</dbReference>
<keyword evidence="4" id="KW-0808">Transferase</keyword>
<gene>
    <name evidence="10" type="ORF">VP01_243g8</name>
</gene>
<feature type="region of interest" description="Disordered" evidence="8">
    <location>
        <begin position="344"/>
        <end position="364"/>
    </location>
</feature>
<keyword evidence="6" id="KW-0677">Repeat</keyword>
<evidence type="ECO:0000259" key="9">
    <source>
        <dbReference type="Pfam" id="PF00432"/>
    </source>
</evidence>
<keyword evidence="5" id="KW-0479">Metal-binding</keyword>